<gene>
    <name evidence="2" type="ORF">MELLADRAFT_63660</name>
</gene>
<dbReference type="AlphaFoldDB" id="F4RNI1"/>
<feature type="region of interest" description="Disordered" evidence="1">
    <location>
        <begin position="414"/>
        <end position="434"/>
    </location>
</feature>
<dbReference type="KEGG" id="mlr:MELLADRAFT_63660"/>
<accession>F4RNI1</accession>
<organism evidence="3">
    <name type="scientific">Melampsora larici-populina (strain 98AG31 / pathotype 3-4-7)</name>
    <name type="common">Poplar leaf rust fungus</name>
    <dbReference type="NCBI Taxonomy" id="747676"/>
    <lineage>
        <taxon>Eukaryota</taxon>
        <taxon>Fungi</taxon>
        <taxon>Dikarya</taxon>
        <taxon>Basidiomycota</taxon>
        <taxon>Pucciniomycotina</taxon>
        <taxon>Pucciniomycetes</taxon>
        <taxon>Pucciniales</taxon>
        <taxon>Melampsoraceae</taxon>
        <taxon>Melampsora</taxon>
    </lineage>
</organism>
<name>F4RNI1_MELLP</name>
<dbReference type="HOGENOM" id="CLU_502549_0_0_1"/>
<keyword evidence="3" id="KW-1185">Reference proteome</keyword>
<dbReference type="InParanoid" id="F4RNI1"/>
<dbReference type="VEuPathDB" id="FungiDB:MELLADRAFT_63660"/>
<reference evidence="3" key="1">
    <citation type="journal article" date="2011" name="Proc. Natl. Acad. Sci. U.S.A.">
        <title>Obligate biotrophy features unraveled by the genomic analysis of rust fungi.</title>
        <authorList>
            <person name="Duplessis S."/>
            <person name="Cuomo C.A."/>
            <person name="Lin Y.-C."/>
            <person name="Aerts A."/>
            <person name="Tisserant E."/>
            <person name="Veneault-Fourrey C."/>
            <person name="Joly D.L."/>
            <person name="Hacquard S."/>
            <person name="Amselem J."/>
            <person name="Cantarel B.L."/>
            <person name="Chiu R."/>
            <person name="Coutinho P.M."/>
            <person name="Feau N."/>
            <person name="Field M."/>
            <person name="Frey P."/>
            <person name="Gelhaye E."/>
            <person name="Goldberg J."/>
            <person name="Grabherr M.G."/>
            <person name="Kodira C.D."/>
            <person name="Kohler A."/>
            <person name="Kuees U."/>
            <person name="Lindquist E.A."/>
            <person name="Lucas S.M."/>
            <person name="Mago R."/>
            <person name="Mauceli E."/>
            <person name="Morin E."/>
            <person name="Murat C."/>
            <person name="Pangilinan J.L."/>
            <person name="Park R."/>
            <person name="Pearson M."/>
            <person name="Quesneville H."/>
            <person name="Rouhier N."/>
            <person name="Sakthikumar S."/>
            <person name="Salamov A.A."/>
            <person name="Schmutz J."/>
            <person name="Selles B."/>
            <person name="Shapiro H."/>
            <person name="Tanguay P."/>
            <person name="Tuskan G.A."/>
            <person name="Henrissat B."/>
            <person name="Van de Peer Y."/>
            <person name="Rouze P."/>
            <person name="Ellis J.G."/>
            <person name="Dodds P.N."/>
            <person name="Schein J.E."/>
            <person name="Zhong S."/>
            <person name="Hamelin R.C."/>
            <person name="Grigoriev I.V."/>
            <person name="Szabo L.J."/>
            <person name="Martin F."/>
        </authorList>
    </citation>
    <scope>NUCLEOTIDE SEQUENCE [LARGE SCALE GENOMIC DNA]</scope>
    <source>
        <strain evidence="3">98AG31 / pathotype 3-4-7</strain>
    </source>
</reference>
<dbReference type="GeneID" id="18930126"/>
<feature type="compositionally biased region" description="Low complexity" evidence="1">
    <location>
        <begin position="420"/>
        <end position="434"/>
    </location>
</feature>
<protein>
    <submittedName>
        <fullName evidence="2">Uncharacterized protein</fullName>
    </submittedName>
</protein>
<dbReference type="RefSeq" id="XP_007410744.1">
    <property type="nucleotide sequence ID" value="XM_007410682.1"/>
</dbReference>
<sequence length="434" mass="47341">MSSSSNTQGQNPVLAQINLRQHKISALKAQLPKPDTLDKSDGMFKFTQEQFDAFSAKQLGKLFKIPKFSHSLLGRNRDGFYQGEQPDSPTSYKSKATPKSLPLTLVGTIPPSVSGAPAKSMAASAGAASVDKDVLDKGKAPLQDTTASATTQGYPLTGYHGRIREAVDSSSSGAENDDVLLQEVKPTLPVTLTDPVAIEEFRQWQATRDADRIRLAQAPEEGVPWDKDYHKICKTLVTQKFDKFDATSSFNAHLWFANLSQALMLLNVDNKKVSDAVARFRVLQNDAAHLGFHYQESTVFLSKLPPALQRYCQSEIEQDARAGKPMNFTQLVLCATDCNNSFCSENNSVNAVVTASAALLNNKPQNNKRKSPDSRNKSDLICYNCNKKGHTFGTMDNLTCPVKPTPRTINYFEKAKGNHSSSSAVASGSGESKA</sequence>
<dbReference type="Proteomes" id="UP000001072">
    <property type="component" value="Unassembled WGS sequence"/>
</dbReference>
<evidence type="ECO:0000313" key="3">
    <source>
        <dbReference type="Proteomes" id="UP000001072"/>
    </source>
</evidence>
<evidence type="ECO:0000313" key="2">
    <source>
        <dbReference type="EMBL" id="EGG06093.1"/>
    </source>
</evidence>
<dbReference type="EMBL" id="GL883110">
    <property type="protein sequence ID" value="EGG06093.1"/>
    <property type="molecule type" value="Genomic_DNA"/>
</dbReference>
<proteinExistence type="predicted"/>
<evidence type="ECO:0000256" key="1">
    <source>
        <dbReference type="SAM" id="MobiDB-lite"/>
    </source>
</evidence>